<name>A0ABU9IDY3_9SPHN</name>
<evidence type="ECO:0000313" key="2">
    <source>
        <dbReference type="Proteomes" id="UP001497045"/>
    </source>
</evidence>
<dbReference type="EMBL" id="JBBYHV010000001">
    <property type="protein sequence ID" value="MEL1250118.1"/>
    <property type="molecule type" value="Genomic_DNA"/>
</dbReference>
<dbReference type="SUPFAM" id="SSF52141">
    <property type="entry name" value="Uracil-DNA glycosylase-like"/>
    <property type="match status" value="1"/>
</dbReference>
<protein>
    <recommendedName>
        <fullName evidence="3">Uracil-DNA glycosylase-like domain-containing protein</fullName>
    </recommendedName>
</protein>
<dbReference type="RefSeq" id="WP_341672637.1">
    <property type="nucleotide sequence ID" value="NZ_JBBYHV010000001.1"/>
</dbReference>
<evidence type="ECO:0000313" key="1">
    <source>
        <dbReference type="EMBL" id="MEL1250118.1"/>
    </source>
</evidence>
<dbReference type="Gene3D" id="3.40.470.10">
    <property type="entry name" value="Uracil-DNA glycosylase-like domain"/>
    <property type="match status" value="1"/>
</dbReference>
<organism evidence="1 2">
    <name type="scientific">Aurantiacibacter gilvus</name>
    <dbReference type="NCBI Taxonomy" id="3139141"/>
    <lineage>
        <taxon>Bacteria</taxon>
        <taxon>Pseudomonadati</taxon>
        <taxon>Pseudomonadota</taxon>
        <taxon>Alphaproteobacteria</taxon>
        <taxon>Sphingomonadales</taxon>
        <taxon>Erythrobacteraceae</taxon>
        <taxon>Aurantiacibacter</taxon>
    </lineage>
</organism>
<dbReference type="InterPro" id="IPR036895">
    <property type="entry name" value="Uracil-DNA_glycosylase-like_sf"/>
</dbReference>
<reference evidence="1 2" key="1">
    <citation type="submission" date="2024-04" db="EMBL/GenBank/DDBJ databases">
        <title>Aurantiacibacter sp. DGU6 16S ribosomal RNA gene Genome sequencing and assembly.</title>
        <authorList>
            <person name="Park S."/>
        </authorList>
    </citation>
    <scope>NUCLEOTIDE SEQUENCE [LARGE SCALE GENOMIC DNA]</scope>
    <source>
        <strain evidence="1 2">DGU6</strain>
    </source>
</reference>
<gene>
    <name evidence="1" type="ORF">AAEO60_05495</name>
</gene>
<evidence type="ECO:0008006" key="3">
    <source>
        <dbReference type="Google" id="ProtNLM"/>
    </source>
</evidence>
<sequence length="247" mass="26576">MENRPDLTADLTPDLNLAEQFAAAQDWWRDAGVDQHFTDEVQVMLAEEEEVAPAPVAAAPAAKPAEPEPPKLSATDLPDSLDAFHDWWTGEANPFAEGLRNRVAPRGAAGSSVMVLVPMPEAGDGEALLAGPQGRFIANVLRSAGIDAAAAYFASALPGHMPLPDWARHGSEGLGIALAHHVGLVKPQRVIMFGSKLPALFGHDPAAPPEMFDRLAEASVLATFAPDRLLDHARQRARLWKRLLEWT</sequence>
<keyword evidence="2" id="KW-1185">Reference proteome</keyword>
<comment type="caution">
    <text evidence="1">The sequence shown here is derived from an EMBL/GenBank/DDBJ whole genome shotgun (WGS) entry which is preliminary data.</text>
</comment>
<accession>A0ABU9IDY3</accession>
<proteinExistence type="predicted"/>
<dbReference type="Proteomes" id="UP001497045">
    <property type="component" value="Unassembled WGS sequence"/>
</dbReference>